<dbReference type="GO" id="GO:0005509">
    <property type="term" value="F:calcium ion binding"/>
    <property type="evidence" value="ECO:0007669"/>
    <property type="project" value="InterPro"/>
</dbReference>
<dbReference type="InterPro" id="IPR018511">
    <property type="entry name" value="Hemolysin-typ_Ca-bd_CS"/>
</dbReference>
<evidence type="ECO:0000256" key="1">
    <source>
        <dbReference type="ARBA" id="ARBA00004613"/>
    </source>
</evidence>
<evidence type="ECO:0000313" key="3">
    <source>
        <dbReference type="EMBL" id="GHC52280.1"/>
    </source>
</evidence>
<dbReference type="InterPro" id="IPR001343">
    <property type="entry name" value="Hemolysn_Ca-bd"/>
</dbReference>
<dbReference type="GO" id="GO:0005576">
    <property type="term" value="C:extracellular region"/>
    <property type="evidence" value="ECO:0007669"/>
    <property type="project" value="UniProtKB-SubCell"/>
</dbReference>
<evidence type="ECO:0008006" key="5">
    <source>
        <dbReference type="Google" id="ProtNLM"/>
    </source>
</evidence>
<dbReference type="InterPro" id="IPR011049">
    <property type="entry name" value="Serralysin-like_metalloprot_C"/>
</dbReference>
<protein>
    <recommendedName>
        <fullName evidence="5">Calcium-binding protein</fullName>
    </recommendedName>
</protein>
<dbReference type="PANTHER" id="PTHR38340:SF1">
    <property type="entry name" value="S-LAYER PROTEIN"/>
    <property type="match status" value="1"/>
</dbReference>
<reference evidence="3" key="1">
    <citation type="journal article" date="2014" name="Int. J. Syst. Evol. Microbiol.">
        <title>Complete genome sequence of Corynebacterium casei LMG S-19264T (=DSM 44701T), isolated from a smear-ripened cheese.</title>
        <authorList>
            <consortium name="US DOE Joint Genome Institute (JGI-PGF)"/>
            <person name="Walter F."/>
            <person name="Albersmeier A."/>
            <person name="Kalinowski J."/>
            <person name="Ruckert C."/>
        </authorList>
    </citation>
    <scope>NUCLEOTIDE SEQUENCE</scope>
    <source>
        <strain evidence="3">KCTC 23310</strain>
    </source>
</reference>
<keyword evidence="2" id="KW-0964">Secreted</keyword>
<dbReference type="InterPro" id="IPR050557">
    <property type="entry name" value="RTX_toxin/Mannuronan_C5-epim"/>
</dbReference>
<sequence>MYLSQMLSALGSFGQLAPNGVIAIIPPFANVRLLGTGLQYELAPGFPSFTAGTLTSGSFSYYGLNGLKFTNLNLSAKTFSNKFDSNPTLAIEYMLSKSDIIFGAAAGDSIAAGDGADKVYGGAGNDTLLGFFGSEGGDGKDSLFGGTGRDTLLGGGADDSLVGGDGMDQLIGGDGNDRIFGGAGLDAISGDDGNDQLYGGASIDNIYGGDGNDRLFGGSGPNTLAGGDGADQIFGGIEMDTLDGGSGNDRLFGGRGADYLEGGDNDDSLVGATGSDTLNGGNGNDTIRSGAGMDYIQGGAGNDRFVFDAAPSFGNIDIIDDFTIGQDLMMLDKSFFTALTGSGALSAAQFRLGSSAADGTDRIIYDGTNGNLYYDPDGSGGKAAILIAQLDSGLGLDGGDFRLIA</sequence>
<dbReference type="SUPFAM" id="SSF51120">
    <property type="entry name" value="beta-Roll"/>
    <property type="match status" value="3"/>
</dbReference>
<evidence type="ECO:0000313" key="4">
    <source>
        <dbReference type="Proteomes" id="UP000638981"/>
    </source>
</evidence>
<reference evidence="3" key="2">
    <citation type="submission" date="2020-09" db="EMBL/GenBank/DDBJ databases">
        <authorList>
            <person name="Sun Q."/>
            <person name="Kim S."/>
        </authorList>
    </citation>
    <scope>NUCLEOTIDE SEQUENCE</scope>
    <source>
        <strain evidence="3">KCTC 23310</strain>
    </source>
</reference>
<evidence type="ECO:0000256" key="2">
    <source>
        <dbReference type="ARBA" id="ARBA00022525"/>
    </source>
</evidence>
<proteinExistence type="predicted"/>
<organism evidence="3 4">
    <name type="scientific">Neogemmobacter tilapiae</name>
    <dbReference type="NCBI Taxonomy" id="875041"/>
    <lineage>
        <taxon>Bacteria</taxon>
        <taxon>Pseudomonadati</taxon>
        <taxon>Pseudomonadota</taxon>
        <taxon>Alphaproteobacteria</taxon>
        <taxon>Rhodobacterales</taxon>
        <taxon>Paracoccaceae</taxon>
        <taxon>Neogemmobacter</taxon>
    </lineage>
</organism>
<keyword evidence="4" id="KW-1185">Reference proteome</keyword>
<dbReference type="Pfam" id="PF00353">
    <property type="entry name" value="HemolysinCabind"/>
    <property type="match status" value="5"/>
</dbReference>
<dbReference type="PRINTS" id="PR00313">
    <property type="entry name" value="CABNDNGRPT"/>
</dbReference>
<dbReference type="Proteomes" id="UP000638981">
    <property type="component" value="Unassembled WGS sequence"/>
</dbReference>
<comment type="caution">
    <text evidence="3">The sequence shown here is derived from an EMBL/GenBank/DDBJ whole genome shotgun (WGS) entry which is preliminary data.</text>
</comment>
<dbReference type="EMBL" id="BMYJ01000003">
    <property type="protein sequence ID" value="GHC52280.1"/>
    <property type="molecule type" value="Genomic_DNA"/>
</dbReference>
<dbReference type="PANTHER" id="PTHR38340">
    <property type="entry name" value="S-LAYER PROTEIN"/>
    <property type="match status" value="1"/>
</dbReference>
<dbReference type="PROSITE" id="PS00330">
    <property type="entry name" value="HEMOLYSIN_CALCIUM"/>
    <property type="match status" value="5"/>
</dbReference>
<dbReference type="Gene3D" id="2.150.10.10">
    <property type="entry name" value="Serralysin-like metalloprotease, C-terminal"/>
    <property type="match status" value="4"/>
</dbReference>
<name>A0A918WJ49_9RHOB</name>
<gene>
    <name evidence="3" type="ORF">GCM10007315_13530</name>
</gene>
<comment type="subcellular location">
    <subcellularLocation>
        <location evidence="1">Secreted</location>
    </subcellularLocation>
</comment>
<dbReference type="AlphaFoldDB" id="A0A918WJ49"/>
<accession>A0A918WJ49</accession>